<evidence type="ECO:0000313" key="3">
    <source>
        <dbReference type="Proteomes" id="UP000187429"/>
    </source>
</evidence>
<proteinExistence type="predicted"/>
<sequence>MPRLSENNKLNIFFNLSISSKQEGSALCRKGDNESDSMDSQAKDRGVGEPDLPIRKFDFPRGQPANSHRISTVIIIIS</sequence>
<protein>
    <submittedName>
        <fullName evidence="2">Uncharacterized protein</fullName>
    </submittedName>
</protein>
<dbReference type="AlphaFoldDB" id="A0A1R1YTJ7"/>
<name>A0A1R1YTJ7_9FUNG</name>
<reference evidence="3" key="1">
    <citation type="submission" date="2017-01" db="EMBL/GenBank/DDBJ databases">
        <authorList>
            <person name="Wang Y."/>
            <person name="White M."/>
            <person name="Kvist S."/>
            <person name="Moncalvo J.-M."/>
        </authorList>
    </citation>
    <scope>NUCLEOTIDE SEQUENCE [LARGE SCALE GENOMIC DNA]</scope>
    <source>
        <strain evidence="3">ID-206-W2</strain>
    </source>
</reference>
<dbReference type="Proteomes" id="UP000187429">
    <property type="component" value="Unassembled WGS sequence"/>
</dbReference>
<feature type="region of interest" description="Disordered" evidence="1">
    <location>
        <begin position="25"/>
        <end position="65"/>
    </location>
</feature>
<gene>
    <name evidence="2" type="ORF">AYI69_g268</name>
</gene>
<organism evidence="2 3">
    <name type="scientific">Smittium culicis</name>
    <dbReference type="NCBI Taxonomy" id="133412"/>
    <lineage>
        <taxon>Eukaryota</taxon>
        <taxon>Fungi</taxon>
        <taxon>Fungi incertae sedis</taxon>
        <taxon>Zoopagomycota</taxon>
        <taxon>Kickxellomycotina</taxon>
        <taxon>Harpellomycetes</taxon>
        <taxon>Harpellales</taxon>
        <taxon>Legeriomycetaceae</taxon>
        <taxon>Smittium</taxon>
    </lineage>
</organism>
<evidence type="ECO:0000313" key="2">
    <source>
        <dbReference type="EMBL" id="OMJ30197.1"/>
    </source>
</evidence>
<feature type="compositionally biased region" description="Basic and acidic residues" evidence="1">
    <location>
        <begin position="41"/>
        <end position="59"/>
    </location>
</feature>
<accession>A0A1R1YTJ7</accession>
<comment type="caution">
    <text evidence="2">The sequence shown here is derived from an EMBL/GenBank/DDBJ whole genome shotgun (WGS) entry which is preliminary data.</text>
</comment>
<dbReference type="EMBL" id="LSSM01000061">
    <property type="protein sequence ID" value="OMJ30197.1"/>
    <property type="molecule type" value="Genomic_DNA"/>
</dbReference>
<keyword evidence="3" id="KW-1185">Reference proteome</keyword>
<evidence type="ECO:0000256" key="1">
    <source>
        <dbReference type="SAM" id="MobiDB-lite"/>
    </source>
</evidence>